<dbReference type="Proteomes" id="UP000016649">
    <property type="component" value="Unassembled WGS sequence"/>
</dbReference>
<keyword evidence="2" id="KW-1185">Reference proteome</keyword>
<evidence type="ECO:0000313" key="2">
    <source>
        <dbReference type="Proteomes" id="UP000016649"/>
    </source>
</evidence>
<dbReference type="EMBL" id="AWVH01000006">
    <property type="protein sequence ID" value="ERJ94140.1"/>
    <property type="molecule type" value="Genomic_DNA"/>
</dbReference>
<gene>
    <name evidence="1" type="ORF">HMPREF9193_00495</name>
</gene>
<organism evidence="1 2">
    <name type="scientific">Treponema lecithinolyticum ATCC 700332</name>
    <dbReference type="NCBI Taxonomy" id="1321815"/>
    <lineage>
        <taxon>Bacteria</taxon>
        <taxon>Pseudomonadati</taxon>
        <taxon>Spirochaetota</taxon>
        <taxon>Spirochaetia</taxon>
        <taxon>Spirochaetales</taxon>
        <taxon>Treponemataceae</taxon>
        <taxon>Treponema</taxon>
    </lineage>
</organism>
<proteinExistence type="predicted"/>
<evidence type="ECO:0008006" key="3">
    <source>
        <dbReference type="Google" id="ProtNLM"/>
    </source>
</evidence>
<accession>A0ABN0P119</accession>
<sequence>MILPLFKGSIRSTMKIKNKKLFACIFCMGAALFCVYAQNPVVSAPDAADSDTQKTARIPEPGKLVFTLGAIGILNNQQSGAPSPVLFSIGAGAQFPVRHNLSVSPHGHYFGTYYLWDSAKNQALPAEVEQRTAYVPAILFDLPLTFDYTVRRSTLHAGGGLSFLIRFAARAASVPSGEDSDTLAINRWFWEKARFLYPSLQFSWDYAFANGLSLGLGLKAYFSAGALIDKAGIDRSMLVLSMRIIPPHFK</sequence>
<reference evidence="1 2" key="1">
    <citation type="submission" date="2013-08" db="EMBL/GenBank/DDBJ databases">
        <authorList>
            <person name="Weinstock G."/>
            <person name="Sodergren E."/>
            <person name="Wylie T."/>
            <person name="Fulton L."/>
            <person name="Fulton R."/>
            <person name="Fronick C."/>
            <person name="O'Laughlin M."/>
            <person name="Godfrey J."/>
            <person name="Miner T."/>
            <person name="Herter B."/>
            <person name="Appelbaum E."/>
            <person name="Cordes M."/>
            <person name="Lek S."/>
            <person name="Wollam A."/>
            <person name="Pepin K.H."/>
            <person name="Palsikar V.B."/>
            <person name="Mitreva M."/>
            <person name="Wilson R.K."/>
        </authorList>
    </citation>
    <scope>NUCLEOTIDE SEQUENCE [LARGE SCALE GENOMIC DNA]</scope>
    <source>
        <strain evidence="1 2">ATCC 700332</strain>
    </source>
</reference>
<comment type="caution">
    <text evidence="1">The sequence shown here is derived from an EMBL/GenBank/DDBJ whole genome shotgun (WGS) entry which is preliminary data.</text>
</comment>
<evidence type="ECO:0000313" key="1">
    <source>
        <dbReference type="EMBL" id="ERJ94140.1"/>
    </source>
</evidence>
<name>A0ABN0P119_TRELE</name>
<protein>
    <recommendedName>
        <fullName evidence="3">Outer membrane protein beta-barrel domain-containing protein</fullName>
    </recommendedName>
</protein>